<dbReference type="GO" id="GO:0004386">
    <property type="term" value="F:helicase activity"/>
    <property type="evidence" value="ECO:0007669"/>
    <property type="project" value="UniProtKB-KW"/>
</dbReference>
<dbReference type="SMART" id="SM00487">
    <property type="entry name" value="DEXDc"/>
    <property type="match status" value="1"/>
</dbReference>
<name>A0ABQ4TNH6_9HYPH</name>
<gene>
    <name evidence="13" type="primary">srmB_1</name>
    <name evidence="13" type="ORF">EKPJFOCH_2100</name>
</gene>
<evidence type="ECO:0000256" key="7">
    <source>
        <dbReference type="ARBA" id="ARBA00023204"/>
    </source>
</evidence>
<dbReference type="SUPFAM" id="SSF52540">
    <property type="entry name" value="P-loop containing nucleoside triphosphate hydrolases"/>
    <property type="match status" value="1"/>
</dbReference>
<evidence type="ECO:0000256" key="6">
    <source>
        <dbReference type="ARBA" id="ARBA00023125"/>
    </source>
</evidence>
<dbReference type="PIRSF" id="PIRSF037307">
    <property type="entry name" value="Lhr-like_helic_prd"/>
    <property type="match status" value="1"/>
</dbReference>
<evidence type="ECO:0000256" key="8">
    <source>
        <dbReference type="ARBA" id="ARBA00023235"/>
    </source>
</evidence>
<dbReference type="Proteomes" id="UP001055101">
    <property type="component" value="Unassembled WGS sequence"/>
</dbReference>
<feature type="region of interest" description="Disordered" evidence="10">
    <location>
        <begin position="240"/>
        <end position="263"/>
    </location>
</feature>
<dbReference type="Pfam" id="PF08494">
    <property type="entry name" value="DEAD_assoc"/>
    <property type="match status" value="1"/>
</dbReference>
<keyword evidence="4 13" id="KW-0347">Helicase</keyword>
<protein>
    <submittedName>
        <fullName evidence="13">ATP-dependent RNA helicase SrmB</fullName>
    </submittedName>
</protein>
<evidence type="ECO:0000256" key="10">
    <source>
        <dbReference type="SAM" id="MobiDB-lite"/>
    </source>
</evidence>
<dbReference type="Gene3D" id="3.40.50.300">
    <property type="entry name" value="P-loop containing nucleotide triphosphate hydrolases"/>
    <property type="match status" value="2"/>
</dbReference>
<dbReference type="PROSITE" id="PS51192">
    <property type="entry name" value="HELICASE_ATP_BIND_1"/>
    <property type="match status" value="1"/>
</dbReference>
<keyword evidence="5" id="KW-0067">ATP-binding</keyword>
<reference evidence="13" key="2">
    <citation type="submission" date="2021-08" db="EMBL/GenBank/DDBJ databases">
        <authorList>
            <person name="Tani A."/>
            <person name="Ola A."/>
            <person name="Ogura Y."/>
            <person name="Katsura K."/>
            <person name="Hayashi T."/>
        </authorList>
    </citation>
    <scope>NUCLEOTIDE SEQUENCE</scope>
    <source>
        <strain evidence="13">DSM 23674</strain>
    </source>
</reference>
<dbReference type="SMART" id="SM00490">
    <property type="entry name" value="HELICc"/>
    <property type="match status" value="1"/>
</dbReference>
<evidence type="ECO:0000313" key="13">
    <source>
        <dbReference type="EMBL" id="GJE55605.1"/>
    </source>
</evidence>
<evidence type="ECO:0000256" key="1">
    <source>
        <dbReference type="ARBA" id="ARBA00022741"/>
    </source>
</evidence>
<keyword evidence="14" id="KW-1185">Reference proteome</keyword>
<accession>A0ABQ4TNH6</accession>
<feature type="domain" description="Helicase C-terminal" evidence="12">
    <location>
        <begin position="304"/>
        <end position="451"/>
    </location>
</feature>
<evidence type="ECO:0000256" key="5">
    <source>
        <dbReference type="ARBA" id="ARBA00022840"/>
    </source>
</evidence>
<evidence type="ECO:0000259" key="11">
    <source>
        <dbReference type="PROSITE" id="PS51192"/>
    </source>
</evidence>
<keyword evidence="3" id="KW-0378">Hydrolase</keyword>
<dbReference type="RefSeq" id="WP_147816785.1">
    <property type="nucleotide sequence ID" value="NZ_BPRA01000009.1"/>
</dbReference>
<keyword evidence="2" id="KW-0227">DNA damage</keyword>
<dbReference type="InterPro" id="IPR011545">
    <property type="entry name" value="DEAD/DEAH_box_helicase_dom"/>
</dbReference>
<reference evidence="13" key="1">
    <citation type="journal article" date="2021" name="Front. Microbiol.">
        <title>Comprehensive Comparative Genomics and Phenotyping of Methylobacterium Species.</title>
        <authorList>
            <person name="Alessa O."/>
            <person name="Ogura Y."/>
            <person name="Fujitani Y."/>
            <person name="Takami H."/>
            <person name="Hayashi T."/>
            <person name="Sahin N."/>
            <person name="Tani A."/>
        </authorList>
    </citation>
    <scope>NUCLEOTIDE SEQUENCE</scope>
    <source>
        <strain evidence="13">DSM 23674</strain>
    </source>
</reference>
<keyword evidence="8" id="KW-0413">Isomerase</keyword>
<dbReference type="Pfam" id="PF19306">
    <property type="entry name" value="WHD_Lhr"/>
    <property type="match status" value="1"/>
</dbReference>
<evidence type="ECO:0000256" key="4">
    <source>
        <dbReference type="ARBA" id="ARBA00022806"/>
    </source>
</evidence>
<dbReference type="InterPro" id="IPR001650">
    <property type="entry name" value="Helicase_C-like"/>
</dbReference>
<keyword evidence="6" id="KW-0238">DNA-binding</keyword>
<evidence type="ECO:0000256" key="9">
    <source>
        <dbReference type="ARBA" id="ARBA00093467"/>
    </source>
</evidence>
<sequence length="886" mass="96395">MPGPSTSPSTSTTRRRVAAGPLPPAFAAWFAARGWEPRAHQLDLLATARAGRSALLVAPTGAGKTLAGFLPSLVGLSEAGPRRKPRLHTLYVSPLKALAVDIARNLDAPVTGMGLDIRVETRTGDTPAHKRTRQIAKPPDILLTTPEQLSLLLAHREAAELLGGLRHIVLDELHALVTSKRGDLLSLALARLHRLSPEATTIGLSATVREPDALRRYLVAQSASDALSSPLWGGVGGGGVAGGTTTLDPAPPPPLTPPHRGEGNGPAMADLIVVQGSAKADLHMLDTGLTLPLAGHTAWQSMPAIYQLIRKHRTVLVFVNTRLQAEYTFQELWRLNDDTLPIAIHHGSLDAAQRRRVEAAMAAGQLRAIVCTATLDLGIDWGDVDLVVNIGAPKGASRIMQRIGRANHRMDEPSKAYLVPGNRFEMLECRAALDAVEEAAQDTPDARLGGLDVLAQHVLGMACADAFDPVDLYDEIVSAAPYEGLTWEAFEGVVDYVATGGYALRAYERFAKILRGTDGKWRVRDARTAQQYRMNVGTIVESARIKVRMTRHLRGKPGTVVPKSGRVLGEIEEEFGETLTVGDTFLFAGEILRFEGLAEDECLVTRAKGAEDPAIPSYAGSKFPLSTFLAARVRAIIADPFEWDRLPPQLAKYLLQQRKHSVLPGEKDLLVETFPRGNRFYLTAFPFEGRLAHQTLGMLLTRRLERAGLRPLGFAANDYGIAIWTSRDVSERIAMAPGFTAALFDEDMLGDDLEAWLDESAMMKRTFRQCAVIAGLIERRFPGQKKTGRQVTISTDLIYDVLRKHQPDHLLLTAARQDAATGLLDVARLGMMLRRIKGRITHKALDRVSPLSVSVMLEIGRERVYGEGADEILAEAEAELLGEALA</sequence>
<dbReference type="PROSITE" id="PS51194">
    <property type="entry name" value="HELICASE_CTER"/>
    <property type="match status" value="1"/>
</dbReference>
<evidence type="ECO:0000259" key="12">
    <source>
        <dbReference type="PROSITE" id="PS51194"/>
    </source>
</evidence>
<dbReference type="EMBL" id="BPRA01000009">
    <property type="protein sequence ID" value="GJE55605.1"/>
    <property type="molecule type" value="Genomic_DNA"/>
</dbReference>
<evidence type="ECO:0000256" key="2">
    <source>
        <dbReference type="ARBA" id="ARBA00022763"/>
    </source>
</evidence>
<dbReference type="InterPro" id="IPR027417">
    <property type="entry name" value="P-loop_NTPase"/>
</dbReference>
<dbReference type="PANTHER" id="PTHR47962:SF3">
    <property type="entry name" value="LARGE ATP-DEPENDENT HELICASE-RELATED PROTEIN"/>
    <property type="match status" value="1"/>
</dbReference>
<dbReference type="InterPro" id="IPR017170">
    <property type="entry name" value="Lhr-like"/>
</dbReference>
<dbReference type="InterPro" id="IPR052511">
    <property type="entry name" value="ATP-dep_Helicase"/>
</dbReference>
<feature type="domain" description="Helicase ATP-binding" evidence="11">
    <location>
        <begin position="45"/>
        <end position="226"/>
    </location>
</feature>
<dbReference type="Pfam" id="PF00270">
    <property type="entry name" value="DEAD"/>
    <property type="match status" value="1"/>
</dbReference>
<proteinExistence type="inferred from homology"/>
<comment type="caution">
    <text evidence="13">The sequence shown here is derived from an EMBL/GenBank/DDBJ whole genome shotgun (WGS) entry which is preliminary data.</text>
</comment>
<dbReference type="InterPro" id="IPR013701">
    <property type="entry name" value="Lhr-like_DEAD/DEAH_assoc"/>
</dbReference>
<dbReference type="PANTHER" id="PTHR47962">
    <property type="entry name" value="ATP-DEPENDENT HELICASE LHR-RELATED-RELATED"/>
    <property type="match status" value="1"/>
</dbReference>
<dbReference type="Pfam" id="PF00271">
    <property type="entry name" value="Helicase_C"/>
    <property type="match status" value="1"/>
</dbReference>
<comment type="similarity">
    <text evidence="9">Belongs to the Lhr helicase family. Lhr-Core subfamily.</text>
</comment>
<dbReference type="InterPro" id="IPR014001">
    <property type="entry name" value="Helicase_ATP-bd"/>
</dbReference>
<dbReference type="InterPro" id="IPR045628">
    <property type="entry name" value="Lhr_WH_dom"/>
</dbReference>
<organism evidence="13 14">
    <name type="scientific">Methylobacterium thuringiense</name>
    <dbReference type="NCBI Taxonomy" id="1003091"/>
    <lineage>
        <taxon>Bacteria</taxon>
        <taxon>Pseudomonadati</taxon>
        <taxon>Pseudomonadota</taxon>
        <taxon>Alphaproteobacteria</taxon>
        <taxon>Hyphomicrobiales</taxon>
        <taxon>Methylobacteriaceae</taxon>
        <taxon>Methylobacterium</taxon>
    </lineage>
</organism>
<keyword evidence="1" id="KW-0547">Nucleotide-binding</keyword>
<evidence type="ECO:0000256" key="3">
    <source>
        <dbReference type="ARBA" id="ARBA00022801"/>
    </source>
</evidence>
<keyword evidence="7" id="KW-0234">DNA repair</keyword>
<evidence type="ECO:0000313" key="14">
    <source>
        <dbReference type="Proteomes" id="UP001055101"/>
    </source>
</evidence>